<evidence type="ECO:0000256" key="1">
    <source>
        <dbReference type="SAM" id="MobiDB-lite"/>
    </source>
</evidence>
<protein>
    <submittedName>
        <fullName evidence="2">Uncharacterized protein</fullName>
    </submittedName>
</protein>
<accession>Q84YI6</accession>
<evidence type="ECO:0000313" key="4">
    <source>
        <dbReference type="Proteomes" id="UP000000763"/>
    </source>
</evidence>
<name>Q84YI6_ORYSJ</name>
<feature type="region of interest" description="Disordered" evidence="1">
    <location>
        <begin position="1"/>
        <end position="32"/>
    </location>
</feature>
<organism evidence="2 4">
    <name type="scientific">Oryza sativa subsp. japonica</name>
    <name type="common">Rice</name>
    <dbReference type="NCBI Taxonomy" id="39947"/>
    <lineage>
        <taxon>Eukaryota</taxon>
        <taxon>Viridiplantae</taxon>
        <taxon>Streptophyta</taxon>
        <taxon>Embryophyta</taxon>
        <taxon>Tracheophyta</taxon>
        <taxon>Spermatophyta</taxon>
        <taxon>Magnoliopsida</taxon>
        <taxon>Liliopsida</taxon>
        <taxon>Poales</taxon>
        <taxon>Poaceae</taxon>
        <taxon>BOP clade</taxon>
        <taxon>Oryzoideae</taxon>
        <taxon>Oryzeae</taxon>
        <taxon>Oryzinae</taxon>
        <taxon>Oryza</taxon>
        <taxon>Oryza sativa</taxon>
    </lineage>
</organism>
<reference evidence="3" key="1">
    <citation type="submission" date="2002-02" db="EMBL/GenBank/DDBJ databases">
        <title>Oryza sativa nipponbare(GA3) genomic DNA, chromosome 8, PAC clone:P0711H09.</title>
        <authorList>
            <person name="Sasaki T."/>
            <person name="Matsumoto T."/>
            <person name="Yamamoto K."/>
        </authorList>
    </citation>
    <scope>NUCLEOTIDE SEQUENCE</scope>
</reference>
<gene>
    <name evidence="2" type="ORF">OSJNBa0016N23.138</name>
    <name evidence="3" type="ORF">P0711H09.2</name>
</gene>
<reference evidence="2" key="2">
    <citation type="submission" date="2002-11" db="EMBL/GenBank/DDBJ databases">
        <title>Oryza sativa nipponbare(GA3) genomic DNA, chromosome 8, BAC clone:OSJNBa0016N23.</title>
        <authorList>
            <person name="Sasaki T."/>
            <person name="Matsumoto T."/>
            <person name="Katayose Y."/>
        </authorList>
    </citation>
    <scope>NUCLEOTIDE SEQUENCE</scope>
</reference>
<feature type="compositionally biased region" description="Basic and acidic residues" evidence="1">
    <location>
        <begin position="1"/>
        <end position="10"/>
    </location>
</feature>
<reference evidence="4" key="4">
    <citation type="journal article" date="2008" name="Nucleic Acids Res.">
        <title>The rice annotation project database (RAP-DB): 2008 update.</title>
        <authorList>
            <consortium name="The rice annotation project (RAP)"/>
        </authorList>
    </citation>
    <scope>GENOME REANNOTATION</scope>
    <source>
        <strain evidence="4">cv. Nipponbare</strain>
    </source>
</reference>
<dbReference type="EMBL" id="AP006049">
    <property type="protein sequence ID" value="BAC57412.1"/>
    <property type="molecule type" value="Genomic_DNA"/>
</dbReference>
<proteinExistence type="predicted"/>
<evidence type="ECO:0000313" key="2">
    <source>
        <dbReference type="EMBL" id="BAC57412.1"/>
    </source>
</evidence>
<evidence type="ECO:0000313" key="3">
    <source>
        <dbReference type="EMBL" id="BAD10055.1"/>
    </source>
</evidence>
<dbReference type="Proteomes" id="UP000000763">
    <property type="component" value="Chromosome 8"/>
</dbReference>
<dbReference type="AlphaFoldDB" id="Q84YI6"/>
<sequence>MRVGRTDPHVDPLLLTGQRIPAPTPPNTGPVNAAWRTSFVGRRTISHAALNAMGAVGVPPINALGSAPVSAHLIPHVAATWRSSESLGATQPLGSEGYDRIPRAPWGDTGAPWLFVIRASVGGSGRAATWLGGKDSFPSA</sequence>
<dbReference type="EMBL" id="AP004765">
    <property type="protein sequence ID" value="BAD10055.1"/>
    <property type="molecule type" value="Genomic_DNA"/>
</dbReference>
<reference evidence="4" key="3">
    <citation type="journal article" date="2005" name="Nature">
        <title>The map-based sequence of the rice genome.</title>
        <authorList>
            <consortium name="International rice genome sequencing project (IRGSP)"/>
            <person name="Matsumoto T."/>
            <person name="Wu J."/>
            <person name="Kanamori H."/>
            <person name="Katayose Y."/>
            <person name="Fujisawa M."/>
            <person name="Namiki N."/>
            <person name="Mizuno H."/>
            <person name="Yamamoto K."/>
            <person name="Antonio B.A."/>
            <person name="Baba T."/>
            <person name="Sakata K."/>
            <person name="Nagamura Y."/>
            <person name="Aoki H."/>
            <person name="Arikawa K."/>
            <person name="Arita K."/>
            <person name="Bito T."/>
            <person name="Chiden Y."/>
            <person name="Fujitsuka N."/>
            <person name="Fukunaka R."/>
            <person name="Hamada M."/>
            <person name="Harada C."/>
            <person name="Hayashi A."/>
            <person name="Hijishita S."/>
            <person name="Honda M."/>
            <person name="Hosokawa S."/>
            <person name="Ichikawa Y."/>
            <person name="Idonuma A."/>
            <person name="Iijima M."/>
            <person name="Ikeda M."/>
            <person name="Ikeno M."/>
            <person name="Ito K."/>
            <person name="Ito S."/>
            <person name="Ito T."/>
            <person name="Ito Y."/>
            <person name="Ito Y."/>
            <person name="Iwabuchi A."/>
            <person name="Kamiya K."/>
            <person name="Karasawa W."/>
            <person name="Kurita K."/>
            <person name="Katagiri S."/>
            <person name="Kikuta A."/>
            <person name="Kobayashi H."/>
            <person name="Kobayashi N."/>
            <person name="Machita K."/>
            <person name="Maehara T."/>
            <person name="Masukawa M."/>
            <person name="Mizubayashi T."/>
            <person name="Mukai Y."/>
            <person name="Nagasaki H."/>
            <person name="Nagata Y."/>
            <person name="Naito S."/>
            <person name="Nakashima M."/>
            <person name="Nakama Y."/>
            <person name="Nakamichi Y."/>
            <person name="Nakamura M."/>
            <person name="Meguro A."/>
            <person name="Negishi M."/>
            <person name="Ohta I."/>
            <person name="Ohta T."/>
            <person name="Okamoto M."/>
            <person name="Ono N."/>
            <person name="Saji S."/>
            <person name="Sakaguchi M."/>
            <person name="Sakai K."/>
            <person name="Shibata M."/>
            <person name="Shimokawa T."/>
            <person name="Song J."/>
            <person name="Takazaki Y."/>
            <person name="Terasawa K."/>
            <person name="Tsugane M."/>
            <person name="Tsuji K."/>
            <person name="Ueda S."/>
            <person name="Waki K."/>
            <person name="Yamagata H."/>
            <person name="Yamamoto M."/>
            <person name="Yamamoto S."/>
            <person name="Yamane H."/>
            <person name="Yoshiki S."/>
            <person name="Yoshihara R."/>
            <person name="Yukawa K."/>
            <person name="Zhong H."/>
            <person name="Yano M."/>
            <person name="Yuan Q."/>
            <person name="Ouyang S."/>
            <person name="Liu J."/>
            <person name="Jones K.M."/>
            <person name="Gansberger K."/>
            <person name="Moffat K."/>
            <person name="Hill J."/>
            <person name="Bera J."/>
            <person name="Fadrosh D."/>
            <person name="Jin S."/>
            <person name="Johri S."/>
            <person name="Kim M."/>
            <person name="Overton L."/>
            <person name="Reardon M."/>
            <person name="Tsitrin T."/>
            <person name="Vuong H."/>
            <person name="Weaver B."/>
            <person name="Ciecko A."/>
            <person name="Tallon L."/>
            <person name="Jackson J."/>
            <person name="Pai G."/>
            <person name="Aken S.V."/>
            <person name="Utterback T."/>
            <person name="Reidmuller S."/>
            <person name="Feldblyum T."/>
            <person name="Hsiao J."/>
            <person name="Zismann V."/>
            <person name="Iobst S."/>
            <person name="de Vazeille A.R."/>
            <person name="Buell C.R."/>
            <person name="Ying K."/>
            <person name="Li Y."/>
            <person name="Lu T."/>
            <person name="Huang Y."/>
            <person name="Zhao Q."/>
            <person name="Feng Q."/>
            <person name="Zhang L."/>
            <person name="Zhu J."/>
            <person name="Weng Q."/>
            <person name="Mu J."/>
            <person name="Lu Y."/>
            <person name="Fan D."/>
            <person name="Liu Y."/>
            <person name="Guan J."/>
            <person name="Zhang Y."/>
            <person name="Yu S."/>
            <person name="Liu X."/>
            <person name="Zhang Y."/>
            <person name="Hong G."/>
            <person name="Han B."/>
            <person name="Choisne N."/>
            <person name="Demange N."/>
            <person name="Orjeda G."/>
            <person name="Samain S."/>
            <person name="Cattolico L."/>
            <person name="Pelletier E."/>
            <person name="Couloux A."/>
            <person name="Segurens B."/>
            <person name="Wincker P."/>
            <person name="D'Hont A."/>
            <person name="Scarpelli C."/>
            <person name="Weissenbach J."/>
            <person name="Salanoubat M."/>
            <person name="Quetier F."/>
            <person name="Yu Y."/>
            <person name="Kim H.R."/>
            <person name="Rambo T."/>
            <person name="Currie J."/>
            <person name="Collura K."/>
            <person name="Luo M."/>
            <person name="Yang T."/>
            <person name="Ammiraju J.S.S."/>
            <person name="Engler F."/>
            <person name="Soderlund C."/>
            <person name="Wing R.A."/>
            <person name="Palmer L.E."/>
            <person name="de la Bastide M."/>
            <person name="Spiegel L."/>
            <person name="Nascimento L."/>
            <person name="Zutavern T."/>
            <person name="O'Shaughnessy A."/>
            <person name="Dike S."/>
            <person name="Dedhia N."/>
            <person name="Preston R."/>
            <person name="Balija V."/>
            <person name="McCombie W.R."/>
            <person name="Chow T."/>
            <person name="Chen H."/>
            <person name="Chung M."/>
            <person name="Chen C."/>
            <person name="Shaw J."/>
            <person name="Wu H."/>
            <person name="Hsiao K."/>
            <person name="Chao Y."/>
            <person name="Chu M."/>
            <person name="Cheng C."/>
            <person name="Hour A."/>
            <person name="Lee P."/>
            <person name="Lin S."/>
            <person name="Lin Y."/>
            <person name="Liou J."/>
            <person name="Liu S."/>
            <person name="Hsing Y."/>
            <person name="Raghuvanshi S."/>
            <person name="Mohanty A."/>
            <person name="Bharti A.K."/>
            <person name="Gaur A."/>
            <person name="Gupta V."/>
            <person name="Kumar D."/>
            <person name="Ravi V."/>
            <person name="Vij S."/>
            <person name="Kapur A."/>
            <person name="Khurana P."/>
            <person name="Khurana P."/>
            <person name="Khurana J.P."/>
            <person name="Tyagi A.K."/>
            <person name="Gaikwad K."/>
            <person name="Singh A."/>
            <person name="Dalal V."/>
            <person name="Srivastava S."/>
            <person name="Dixit A."/>
            <person name="Pal A.K."/>
            <person name="Ghazi I.A."/>
            <person name="Yadav M."/>
            <person name="Pandit A."/>
            <person name="Bhargava A."/>
            <person name="Sureshbabu K."/>
            <person name="Batra K."/>
            <person name="Sharma T.R."/>
            <person name="Mohapatra T."/>
            <person name="Singh N.K."/>
            <person name="Messing J."/>
            <person name="Nelson A.B."/>
            <person name="Fuks G."/>
            <person name="Kavchok S."/>
            <person name="Keizer G."/>
            <person name="Linton E."/>
            <person name="Llaca V."/>
            <person name="Song R."/>
            <person name="Tanyolac B."/>
            <person name="Young S."/>
            <person name="Ho-Il K."/>
            <person name="Hahn J.H."/>
            <person name="Sangsakoo G."/>
            <person name="Vanavichit A."/>
            <person name="de Mattos Luiz.A.T."/>
            <person name="Zimmer P.D."/>
            <person name="Malone G."/>
            <person name="Dellagostin O."/>
            <person name="de Oliveira A.C."/>
            <person name="Bevan M."/>
            <person name="Bancroft I."/>
            <person name="Minx P."/>
            <person name="Cordum H."/>
            <person name="Wilson R."/>
            <person name="Cheng Z."/>
            <person name="Jin W."/>
            <person name="Jiang J."/>
            <person name="Leong S.A."/>
            <person name="Iwama H."/>
            <person name="Gojobori T."/>
            <person name="Itoh T."/>
            <person name="Niimura Y."/>
            <person name="Fujii Y."/>
            <person name="Habara T."/>
            <person name="Sakai H."/>
            <person name="Sato Y."/>
            <person name="Wilson G."/>
            <person name="Kumar K."/>
            <person name="McCouch S."/>
            <person name="Juretic N."/>
            <person name="Hoen D."/>
            <person name="Wright S."/>
            <person name="Bruskiewich R."/>
            <person name="Bureau T."/>
            <person name="Miyao A."/>
            <person name="Hirochika H."/>
            <person name="Nishikawa T."/>
            <person name="Kadowaki K."/>
            <person name="Sugiura M."/>
            <person name="Burr B."/>
            <person name="Sasaki T."/>
        </authorList>
    </citation>
    <scope>NUCLEOTIDE SEQUENCE [LARGE SCALE GENOMIC DNA]</scope>
    <source>
        <strain evidence="4">cv. Nipponbare</strain>
    </source>
</reference>